<evidence type="ECO:0000259" key="2">
    <source>
        <dbReference type="Pfam" id="PF10988"/>
    </source>
</evidence>
<feature type="signal peptide" evidence="1">
    <location>
        <begin position="1"/>
        <end position="19"/>
    </location>
</feature>
<feature type="chain" id="PRO_5020834332" evidence="1">
    <location>
        <begin position="20"/>
        <end position="226"/>
    </location>
</feature>
<accession>A0A4S3M515</accession>
<comment type="caution">
    <text evidence="3">The sequence shown here is derived from an EMBL/GenBank/DDBJ whole genome shotgun (WGS) entry which is preliminary data.</text>
</comment>
<evidence type="ECO:0000313" key="3">
    <source>
        <dbReference type="EMBL" id="THD69307.1"/>
    </source>
</evidence>
<keyword evidence="1" id="KW-0732">Signal</keyword>
<feature type="domain" description="Putative auto-transporter adhesin head GIN" evidence="2">
    <location>
        <begin position="29"/>
        <end position="209"/>
    </location>
</feature>
<evidence type="ECO:0000313" key="4">
    <source>
        <dbReference type="Proteomes" id="UP000305939"/>
    </source>
</evidence>
<dbReference type="EMBL" id="SSMC01000001">
    <property type="protein sequence ID" value="THD69307.1"/>
    <property type="molecule type" value="Genomic_DNA"/>
</dbReference>
<dbReference type="AlphaFoldDB" id="A0A4S3M515"/>
<dbReference type="Gene3D" id="2.160.20.120">
    <property type="match status" value="1"/>
</dbReference>
<protein>
    <submittedName>
        <fullName evidence="3">DUF2807 domain-containing protein</fullName>
    </submittedName>
</protein>
<name>A0A4S3M515_9FLAO</name>
<dbReference type="RefSeq" id="WP_136334797.1">
    <property type="nucleotide sequence ID" value="NZ_QXMP01000001.1"/>
</dbReference>
<keyword evidence="4" id="KW-1185">Reference proteome</keyword>
<evidence type="ECO:0000256" key="1">
    <source>
        <dbReference type="SAM" id="SignalP"/>
    </source>
</evidence>
<sequence>MMKNLIAVVCFCWAVIGSAQETNEMNVERFSELKVFDGISVNLIPSDVNKLVITGEYAENVVAKNSNGTLKLRLGVTTLFKDHDTSADLYYSGPLSVLDVNENAKITSKETLKQVDLELRAQEGGEIQLDVALEILRIKVISGSTIGVTGRSTNQEVNVNTGGGYEAGNLETEQTDVKVNAGGYADIRASKYVNARVNAGGNINIYGKPGVIDQTKFLGGTIKEIQ</sequence>
<reference evidence="3 4" key="1">
    <citation type="submission" date="2019-04" db="EMBL/GenBank/DDBJ databases">
        <title>Draft genome sequence of Robertkochia marina CC-AMO-30D.</title>
        <authorList>
            <person name="Hameed A."/>
            <person name="Lin S.-Y."/>
            <person name="Shahina M."/>
            <person name="Lai W.-A."/>
            <person name="Young C.-C."/>
        </authorList>
    </citation>
    <scope>NUCLEOTIDE SEQUENCE [LARGE SCALE GENOMIC DNA]</scope>
    <source>
        <strain evidence="3 4">CC-AMO-30D</strain>
    </source>
</reference>
<dbReference type="Pfam" id="PF10988">
    <property type="entry name" value="DUF2807"/>
    <property type="match status" value="1"/>
</dbReference>
<dbReference type="InterPro" id="IPR021255">
    <property type="entry name" value="DUF2807"/>
</dbReference>
<dbReference type="Proteomes" id="UP000305939">
    <property type="component" value="Unassembled WGS sequence"/>
</dbReference>
<dbReference type="OrthoDB" id="704821at2"/>
<organism evidence="3 4">
    <name type="scientific">Robertkochia marina</name>
    <dbReference type="NCBI Taxonomy" id="1227945"/>
    <lineage>
        <taxon>Bacteria</taxon>
        <taxon>Pseudomonadati</taxon>
        <taxon>Bacteroidota</taxon>
        <taxon>Flavobacteriia</taxon>
        <taxon>Flavobacteriales</taxon>
        <taxon>Flavobacteriaceae</taxon>
        <taxon>Robertkochia</taxon>
    </lineage>
</organism>
<gene>
    <name evidence="3" type="ORF">E7Z59_02980</name>
</gene>
<proteinExistence type="predicted"/>